<evidence type="ECO:0000313" key="2">
    <source>
        <dbReference type="EnsemblMetazoa" id="GPAI016939-PA"/>
    </source>
</evidence>
<keyword evidence="1" id="KW-0812">Transmembrane</keyword>
<name>A0A1A9ZJP0_GLOPL</name>
<sequence length="141" mass="15591">MVVLGANGTASVLILKVGSSQRFLLVLLFMAIGILANRIVFISGPGLWLPILSKVDRNLKMLLDKEGYKLTTRQSDSIIESYTVASVRNFIKCSTYYVSDSLAVLEHGKHQQALGVQMEKKASLLLPTPHATYMYAKYPQS</sequence>
<reference evidence="3" key="1">
    <citation type="submission" date="2014-03" db="EMBL/GenBank/DDBJ databases">
        <authorList>
            <person name="Aksoy S."/>
            <person name="Warren W."/>
            <person name="Wilson R.K."/>
        </authorList>
    </citation>
    <scope>NUCLEOTIDE SEQUENCE [LARGE SCALE GENOMIC DNA]</scope>
    <source>
        <strain evidence="3">IAEA</strain>
    </source>
</reference>
<reference evidence="2" key="2">
    <citation type="submission" date="2020-05" db="UniProtKB">
        <authorList>
            <consortium name="EnsemblMetazoa"/>
        </authorList>
    </citation>
    <scope>IDENTIFICATION</scope>
    <source>
        <strain evidence="2">IAEA</strain>
    </source>
</reference>
<evidence type="ECO:0000256" key="1">
    <source>
        <dbReference type="SAM" id="Phobius"/>
    </source>
</evidence>
<dbReference type="EnsemblMetazoa" id="GPAI016939-RA">
    <property type="protein sequence ID" value="GPAI016939-PA"/>
    <property type="gene ID" value="GPAI016939"/>
</dbReference>
<feature type="transmembrane region" description="Helical" evidence="1">
    <location>
        <begin position="23"/>
        <end position="51"/>
    </location>
</feature>
<keyword evidence="1" id="KW-0472">Membrane</keyword>
<proteinExistence type="predicted"/>
<protein>
    <submittedName>
        <fullName evidence="2">Uncharacterized protein</fullName>
    </submittedName>
</protein>
<accession>A0A1A9ZJP0</accession>
<keyword evidence="1" id="KW-1133">Transmembrane helix</keyword>
<evidence type="ECO:0000313" key="3">
    <source>
        <dbReference type="Proteomes" id="UP000092445"/>
    </source>
</evidence>
<keyword evidence="3" id="KW-1185">Reference proteome</keyword>
<dbReference type="Proteomes" id="UP000092445">
    <property type="component" value="Unassembled WGS sequence"/>
</dbReference>
<organism evidence="2 3">
    <name type="scientific">Glossina pallidipes</name>
    <name type="common">Tsetse fly</name>
    <dbReference type="NCBI Taxonomy" id="7398"/>
    <lineage>
        <taxon>Eukaryota</taxon>
        <taxon>Metazoa</taxon>
        <taxon>Ecdysozoa</taxon>
        <taxon>Arthropoda</taxon>
        <taxon>Hexapoda</taxon>
        <taxon>Insecta</taxon>
        <taxon>Pterygota</taxon>
        <taxon>Neoptera</taxon>
        <taxon>Endopterygota</taxon>
        <taxon>Diptera</taxon>
        <taxon>Brachycera</taxon>
        <taxon>Muscomorpha</taxon>
        <taxon>Hippoboscoidea</taxon>
        <taxon>Glossinidae</taxon>
        <taxon>Glossina</taxon>
    </lineage>
</organism>
<dbReference type="AlphaFoldDB" id="A0A1A9ZJP0"/>
<dbReference type="VEuPathDB" id="VectorBase:GPAI016939"/>